<sequence length="57" mass="6120">MRRRPPRTGGGAPRPGPRHDVAAMPRRLPSTPLGQLVSLQVMSPTLTTTLMDGMIEG</sequence>
<dbReference type="Proteomes" id="UP000298652">
    <property type="component" value="Chromosome 3"/>
</dbReference>
<accession>A0A4U6VAB1</accession>
<feature type="region of interest" description="Disordered" evidence="1">
    <location>
        <begin position="1"/>
        <end position="31"/>
    </location>
</feature>
<proteinExistence type="predicted"/>
<gene>
    <name evidence="2" type="ORF">SEVIR_3G115950v2</name>
</gene>
<evidence type="ECO:0000256" key="1">
    <source>
        <dbReference type="SAM" id="MobiDB-lite"/>
    </source>
</evidence>
<name>A0A4U6VAB1_SETVI</name>
<organism evidence="2 3">
    <name type="scientific">Setaria viridis</name>
    <name type="common">Green bristlegrass</name>
    <name type="synonym">Setaria italica subsp. viridis</name>
    <dbReference type="NCBI Taxonomy" id="4556"/>
    <lineage>
        <taxon>Eukaryota</taxon>
        <taxon>Viridiplantae</taxon>
        <taxon>Streptophyta</taxon>
        <taxon>Embryophyta</taxon>
        <taxon>Tracheophyta</taxon>
        <taxon>Spermatophyta</taxon>
        <taxon>Magnoliopsida</taxon>
        <taxon>Liliopsida</taxon>
        <taxon>Poales</taxon>
        <taxon>Poaceae</taxon>
        <taxon>PACMAD clade</taxon>
        <taxon>Panicoideae</taxon>
        <taxon>Panicodae</taxon>
        <taxon>Paniceae</taxon>
        <taxon>Cenchrinae</taxon>
        <taxon>Setaria</taxon>
    </lineage>
</organism>
<dbReference type="Gramene" id="TKW25385">
    <property type="protein sequence ID" value="TKW25385"/>
    <property type="gene ID" value="SEVIR_3G115950v2"/>
</dbReference>
<evidence type="ECO:0000313" key="2">
    <source>
        <dbReference type="EMBL" id="TKW25385.1"/>
    </source>
</evidence>
<evidence type="ECO:0000313" key="3">
    <source>
        <dbReference type="Proteomes" id="UP000298652"/>
    </source>
</evidence>
<protein>
    <submittedName>
        <fullName evidence="2">Uncharacterized protein</fullName>
    </submittedName>
</protein>
<keyword evidence="3" id="KW-1185">Reference proteome</keyword>
<reference evidence="2" key="1">
    <citation type="submission" date="2019-03" db="EMBL/GenBank/DDBJ databases">
        <title>WGS assembly of Setaria viridis.</title>
        <authorList>
            <person name="Huang P."/>
            <person name="Jenkins J."/>
            <person name="Grimwood J."/>
            <person name="Barry K."/>
            <person name="Healey A."/>
            <person name="Mamidi S."/>
            <person name="Sreedasyam A."/>
            <person name="Shu S."/>
            <person name="Feldman M."/>
            <person name="Wu J."/>
            <person name="Yu Y."/>
            <person name="Chen C."/>
            <person name="Johnson J."/>
            <person name="Rokhsar D."/>
            <person name="Baxter I."/>
            <person name="Schmutz J."/>
            <person name="Brutnell T."/>
            <person name="Kellogg E."/>
        </authorList>
    </citation>
    <scope>NUCLEOTIDE SEQUENCE [LARGE SCALE GENOMIC DNA]</scope>
</reference>
<dbReference type="EMBL" id="CM016554">
    <property type="protein sequence ID" value="TKW25385.1"/>
    <property type="molecule type" value="Genomic_DNA"/>
</dbReference>
<dbReference type="AlphaFoldDB" id="A0A4U6VAB1"/>